<feature type="compositionally biased region" description="Basic and acidic residues" evidence="6">
    <location>
        <begin position="527"/>
        <end position="541"/>
    </location>
</feature>
<keyword evidence="4" id="KW-0862">Zinc</keyword>
<name>A0A836F912_9HYME</name>
<reference evidence="8" key="1">
    <citation type="submission" date="2020-02" db="EMBL/GenBank/DDBJ databases">
        <title>Relaxed selection underlies rapid genomic changes in the transitions from sociality to social parasitism in ants.</title>
        <authorList>
            <person name="Bi X."/>
        </authorList>
    </citation>
    <scope>NUCLEOTIDE SEQUENCE</scope>
    <source>
        <strain evidence="8">BGI-DK2014c</strain>
        <tissue evidence="8">Whole body</tissue>
    </source>
</reference>
<dbReference type="Gene3D" id="3.30.160.60">
    <property type="entry name" value="Classic Zinc Finger"/>
    <property type="match status" value="4"/>
</dbReference>
<accession>A0A836F912</accession>
<evidence type="ECO:0000259" key="7">
    <source>
        <dbReference type="PROSITE" id="PS50157"/>
    </source>
</evidence>
<evidence type="ECO:0000256" key="3">
    <source>
        <dbReference type="ARBA" id="ARBA00022771"/>
    </source>
</evidence>
<evidence type="ECO:0000313" key="9">
    <source>
        <dbReference type="Proteomes" id="UP000668214"/>
    </source>
</evidence>
<dbReference type="InterPro" id="IPR036236">
    <property type="entry name" value="Znf_C2H2_sf"/>
</dbReference>
<dbReference type="GO" id="GO:0000981">
    <property type="term" value="F:DNA-binding transcription factor activity, RNA polymerase II-specific"/>
    <property type="evidence" value="ECO:0007669"/>
    <property type="project" value="TreeGrafter"/>
</dbReference>
<evidence type="ECO:0000256" key="6">
    <source>
        <dbReference type="SAM" id="MobiDB-lite"/>
    </source>
</evidence>
<keyword evidence="2" id="KW-0677">Repeat</keyword>
<dbReference type="SUPFAM" id="SSF57667">
    <property type="entry name" value="beta-beta-alpha zinc fingers"/>
    <property type="match status" value="5"/>
</dbReference>
<evidence type="ECO:0000256" key="2">
    <source>
        <dbReference type="ARBA" id="ARBA00022737"/>
    </source>
</evidence>
<feature type="domain" description="C2H2-type" evidence="7">
    <location>
        <begin position="502"/>
        <end position="530"/>
    </location>
</feature>
<feature type="domain" description="C2H2-type" evidence="7">
    <location>
        <begin position="607"/>
        <end position="634"/>
    </location>
</feature>
<feature type="domain" description="C2H2-type" evidence="7">
    <location>
        <begin position="637"/>
        <end position="659"/>
    </location>
</feature>
<sequence>MTDYYKRLGRHFCSKCGKEYKWMQSLVRHEREECGKDPQYSCYICGAKIRHKWVLKKHMVNVHRNDDGSYRLQNYHRRYRGKYTCDACGKEYKWKPSLTRHKREDCVPKLIVKNIQKLKYAKKPVIYKCTRCTKSYQLETSLRRHQRLECGVHPKYKCIICGKQFTHKFVLTHHLASCYGLLAQMLMPQDNNEWTQRRASGSSYKISRGIRKKSKCDAKYECSRCGKTYKATTSLSRHKRLECGVVPCEVSFPLASILCRQNSRYEACFITTSKIRMKNEKLYDSVIFPTNTVVLNTFKIITYGVLMNKFELNVNHLNTFRHFVNCGQIEPLPKQYFCGECGKVYKWMDNLRRHQRLECGKLPKWHYSNDELSDWLVEPFVKQELKEGGCFEFVTVPNQLSSDHENEQCTAEKSNDEEPEICEVAFHGQLKYLLCDSPILNSVESNVVQKNSKSCQQFRCDGCGRAYTRVDSLKRHQQKCDELLASFQDRQEALERLQQQEYYCNQCGKSYKRLDTLRRHQRNQVCADKESNNSSKIDKPSADQPEEYDALWMLERKARSIGQESQDSLPYSSSKVHDTLGCGGDYPVQMYSGDSYMPMIQTIQTHYVCTDCGKKYKWLDSLKRHQRVDCGNKEKRFSCHVCDRKFKYRYELRNHITAHHCV</sequence>
<keyword evidence="3 5" id="KW-0863">Zinc-finger</keyword>
<feature type="domain" description="C2H2-type" evidence="7">
    <location>
        <begin position="127"/>
        <end position="154"/>
    </location>
</feature>
<dbReference type="Proteomes" id="UP000668214">
    <property type="component" value="Unassembled WGS sequence"/>
</dbReference>
<keyword evidence="1" id="KW-0479">Metal-binding</keyword>
<dbReference type="InterPro" id="IPR050329">
    <property type="entry name" value="GLI_C2H2-zinc-finger"/>
</dbReference>
<evidence type="ECO:0000256" key="1">
    <source>
        <dbReference type="ARBA" id="ARBA00022723"/>
    </source>
</evidence>
<feature type="domain" description="C2H2-type" evidence="7">
    <location>
        <begin position="336"/>
        <end position="363"/>
    </location>
</feature>
<feature type="domain" description="C2H2-type" evidence="7">
    <location>
        <begin position="156"/>
        <end position="174"/>
    </location>
</feature>
<feature type="domain" description="C2H2-type" evidence="7">
    <location>
        <begin position="11"/>
        <end position="38"/>
    </location>
</feature>
<protein>
    <submittedName>
        <fullName evidence="8">ZN729 protein</fullName>
    </submittedName>
</protein>
<dbReference type="GO" id="GO:0005634">
    <property type="term" value="C:nucleus"/>
    <property type="evidence" value="ECO:0007669"/>
    <property type="project" value="UniProtKB-ARBA"/>
</dbReference>
<dbReference type="GO" id="GO:0045944">
    <property type="term" value="P:positive regulation of transcription by RNA polymerase II"/>
    <property type="evidence" value="ECO:0007669"/>
    <property type="project" value="UniProtKB-ARBA"/>
</dbReference>
<comment type="caution">
    <text evidence="8">The sequence shown here is derived from an EMBL/GenBank/DDBJ whole genome shotgun (WGS) entry which is preliminary data.</text>
</comment>
<dbReference type="AlphaFoldDB" id="A0A836F912"/>
<evidence type="ECO:0000256" key="5">
    <source>
        <dbReference type="PROSITE-ProRule" id="PRU00042"/>
    </source>
</evidence>
<feature type="domain" description="C2H2-type" evidence="7">
    <location>
        <begin position="458"/>
        <end position="478"/>
    </location>
</feature>
<organism evidence="8 9">
    <name type="scientific">Pseudoatta argentina</name>
    <dbReference type="NCBI Taxonomy" id="621737"/>
    <lineage>
        <taxon>Eukaryota</taxon>
        <taxon>Metazoa</taxon>
        <taxon>Ecdysozoa</taxon>
        <taxon>Arthropoda</taxon>
        <taxon>Hexapoda</taxon>
        <taxon>Insecta</taxon>
        <taxon>Pterygota</taxon>
        <taxon>Neoptera</taxon>
        <taxon>Endopterygota</taxon>
        <taxon>Hymenoptera</taxon>
        <taxon>Apocrita</taxon>
        <taxon>Aculeata</taxon>
        <taxon>Formicoidea</taxon>
        <taxon>Formicidae</taxon>
        <taxon>Myrmicinae</taxon>
        <taxon>Pseudoatta</taxon>
    </lineage>
</organism>
<feature type="region of interest" description="Disordered" evidence="6">
    <location>
        <begin position="523"/>
        <end position="544"/>
    </location>
</feature>
<feature type="domain" description="C2H2-type" evidence="7">
    <location>
        <begin position="40"/>
        <end position="68"/>
    </location>
</feature>
<dbReference type="GO" id="GO:0000978">
    <property type="term" value="F:RNA polymerase II cis-regulatory region sequence-specific DNA binding"/>
    <property type="evidence" value="ECO:0007669"/>
    <property type="project" value="TreeGrafter"/>
</dbReference>
<dbReference type="SMART" id="SM00355">
    <property type="entry name" value="ZnF_C2H2"/>
    <property type="match status" value="11"/>
</dbReference>
<feature type="domain" description="C2H2-type" evidence="7">
    <location>
        <begin position="220"/>
        <end position="247"/>
    </location>
</feature>
<feature type="non-terminal residue" evidence="8">
    <location>
        <position position="662"/>
    </location>
</feature>
<dbReference type="InterPro" id="IPR013087">
    <property type="entry name" value="Znf_C2H2_type"/>
</dbReference>
<proteinExistence type="predicted"/>
<dbReference type="EMBL" id="JAANIA010001497">
    <property type="protein sequence ID" value="KAG5320154.1"/>
    <property type="molecule type" value="Genomic_DNA"/>
</dbReference>
<dbReference type="PANTHER" id="PTHR19818">
    <property type="entry name" value="ZINC FINGER PROTEIN ZIC AND GLI"/>
    <property type="match status" value="1"/>
</dbReference>
<evidence type="ECO:0000256" key="4">
    <source>
        <dbReference type="ARBA" id="ARBA00022833"/>
    </source>
</evidence>
<dbReference type="PROSITE" id="PS00028">
    <property type="entry name" value="ZINC_FINGER_C2H2_1"/>
    <property type="match status" value="1"/>
</dbReference>
<keyword evidence="9" id="KW-1185">Reference proteome</keyword>
<dbReference type="Pfam" id="PF00096">
    <property type="entry name" value="zf-C2H2"/>
    <property type="match status" value="5"/>
</dbReference>
<dbReference type="GO" id="GO:0008270">
    <property type="term" value="F:zinc ion binding"/>
    <property type="evidence" value="ECO:0007669"/>
    <property type="project" value="UniProtKB-KW"/>
</dbReference>
<dbReference type="PANTHER" id="PTHR19818:SF139">
    <property type="entry name" value="PAIR-RULE PROTEIN ODD-PAIRED"/>
    <property type="match status" value="1"/>
</dbReference>
<dbReference type="PROSITE" id="PS50157">
    <property type="entry name" value="ZINC_FINGER_C2H2_2"/>
    <property type="match status" value="11"/>
</dbReference>
<evidence type="ECO:0000313" key="8">
    <source>
        <dbReference type="EMBL" id="KAG5320154.1"/>
    </source>
</evidence>
<gene>
    <name evidence="8" type="primary">Znf729</name>
    <name evidence="8" type="ORF">G6Z78_0011654</name>
</gene>
<feature type="non-terminal residue" evidence="8">
    <location>
        <position position="1"/>
    </location>
</feature>
<feature type="domain" description="C2H2-type" evidence="7">
    <location>
        <begin position="83"/>
        <end position="103"/>
    </location>
</feature>